<evidence type="ECO:0000313" key="11">
    <source>
        <dbReference type="Proteomes" id="UP000785679"/>
    </source>
</evidence>
<dbReference type="PROSITE" id="PS51283">
    <property type="entry name" value="DUSP"/>
    <property type="match status" value="1"/>
</dbReference>
<dbReference type="Pfam" id="PF00443">
    <property type="entry name" value="UCH"/>
    <property type="match status" value="1"/>
</dbReference>
<dbReference type="Gene3D" id="3.90.70.10">
    <property type="entry name" value="Cysteine proteinases"/>
    <property type="match status" value="2"/>
</dbReference>
<reference evidence="10" key="1">
    <citation type="submission" date="2019-06" db="EMBL/GenBank/DDBJ databases">
        <authorList>
            <person name="Zheng W."/>
        </authorList>
    </citation>
    <scope>NUCLEOTIDE SEQUENCE</scope>
    <source>
        <strain evidence="10">QDHG01</strain>
    </source>
</reference>
<evidence type="ECO:0000256" key="7">
    <source>
        <dbReference type="ARBA" id="ARBA00022807"/>
    </source>
</evidence>
<evidence type="ECO:0000256" key="6">
    <source>
        <dbReference type="ARBA" id="ARBA00022801"/>
    </source>
</evidence>
<dbReference type="PANTHER" id="PTHR21646:SF24">
    <property type="entry name" value="UBIQUITIN CARBOXYL-TERMINAL HYDROLASE"/>
    <property type="match status" value="1"/>
</dbReference>
<dbReference type="PROSITE" id="PS00973">
    <property type="entry name" value="USP_2"/>
    <property type="match status" value="1"/>
</dbReference>
<dbReference type="EC" id="3.4.19.12" evidence="3"/>
<dbReference type="PROSITE" id="PS50235">
    <property type="entry name" value="USP_3"/>
    <property type="match status" value="1"/>
</dbReference>
<keyword evidence="5" id="KW-0833">Ubl conjugation pathway</keyword>
<sequence length="1166" mass="134455">MIGRYEQELVKSLLKQSNGKKGGAASADEDYNAHAARLLVMSEDEVRKVFNSAKASLAKGTISDSLWNSLVKLYICLRRSRALTGLNDSTKRKIDENLVEVLKLLFLMADNQEGEQSKRYMDDFVILLYNLVESDKVPDQAQHDKFKDKIRKIVYSEYPIYKKMKATEADSKTSSIKVESDQQPKKVLKPMEELKQEARTVQSLLQQANPMPMEAGELYYVVSMEWYLQWKHFTDYSNSIDGDTPMGTSTTDNGVEAKVVGTPGTIEAHPGVINNKEQIEKLQIENEPWLKHISDTVQLKLSCKEDQDFVLLPEAVWKVLHEVYGGCEILRKSIEAACDEDTQDKTYIVEVYYQKLQFYILPKATNHLVLKKPSGVFISRKATVFDFHKKVAEIFYANTQTRTVEELMAMSRIWRLDTGETVTELEREYQYASMQELPMQIRGKVLENPLQLIEDINVASTDVLLYEVKAIPSLVKNNMYVFIPKAVLDKSRATRGEQLIRKFGAGVSKEITEADLMALPLERCLESKSSRGGRCGLQNLGNTCFMNSVLQCLSNTEPLVKYFLFECYLSHINERNTLGSRGRLAMAYYELLYNMYVGEENYQAPWDVKNIISRRAIQFQGFAQHDSQEMLSFLLETLHEDLNDITKKPYIEYKDSNERPDLEVSQEFWDGFRKREQSIFVDTFYGQLKSRVECSVCSKVSITFDPFNMLSLPIPQAQKDLKVSIKYYPRSLLCKPKEFIFQVGEYATLNEIKAKIVENVPKEQAEDLPFVAKIKNKSVIELLDKEKFMKTYIERGDEIVAYERIALPENAGNSHFLLEVKIYQPRKSYLLFSSPQPIAHSRLFIINKKWTVRKVKFEIFKFFRPLFPSRNGQTGAFKHRDQEDEAKQLEIDYAYYFENKERPDNGLYQLLINNNLPLDIGVFTSSQFTCEFCGKNHKGQHCSFDVNDDVTMGEVLKIIKHDRDFELVAQWQANTIANLKPLENPDFEVINLAGQQMASSKHHSSGSGISIYDCLSWFSTEETLTGNDKWYCGRCKNHVTALKKMELYRAPEFLIIHLKRFSHQRSSFFSSKKISELVNFPIEGLDLSEYVLHNTQQKKGTELIYDLYAVSNHFGSLNGGHYTAYAQNPIDKKWYDFDDTDVSRMDPSSAVTKAAYVLFYRRRQKK</sequence>
<evidence type="ECO:0000256" key="4">
    <source>
        <dbReference type="ARBA" id="ARBA00022670"/>
    </source>
</evidence>
<dbReference type="InterPro" id="IPR038765">
    <property type="entry name" value="Papain-like_cys_pep_sf"/>
</dbReference>
<dbReference type="InterPro" id="IPR018200">
    <property type="entry name" value="USP_CS"/>
</dbReference>
<dbReference type="InterPro" id="IPR006615">
    <property type="entry name" value="Pept_C19_DUSP"/>
</dbReference>
<gene>
    <name evidence="10" type="ORF">FGO68_gene12635</name>
</gene>
<dbReference type="GO" id="GO:0004843">
    <property type="term" value="F:cysteine-type deubiquitinase activity"/>
    <property type="evidence" value="ECO:0007669"/>
    <property type="project" value="UniProtKB-EC"/>
</dbReference>
<dbReference type="SUPFAM" id="SSF143791">
    <property type="entry name" value="DUSP-like"/>
    <property type="match status" value="1"/>
</dbReference>
<dbReference type="CDD" id="cd02674">
    <property type="entry name" value="Peptidase_C19R"/>
    <property type="match status" value="1"/>
</dbReference>
<organism evidence="10 11">
    <name type="scientific">Halteria grandinella</name>
    <dbReference type="NCBI Taxonomy" id="5974"/>
    <lineage>
        <taxon>Eukaryota</taxon>
        <taxon>Sar</taxon>
        <taxon>Alveolata</taxon>
        <taxon>Ciliophora</taxon>
        <taxon>Intramacronucleata</taxon>
        <taxon>Spirotrichea</taxon>
        <taxon>Stichotrichia</taxon>
        <taxon>Sporadotrichida</taxon>
        <taxon>Halteriidae</taxon>
        <taxon>Halteria</taxon>
    </lineage>
</organism>
<comment type="catalytic activity">
    <reaction evidence="1">
        <text>Thiol-dependent hydrolysis of ester, thioester, amide, peptide and isopeptide bonds formed by the C-terminal Gly of ubiquitin (a 76-residue protein attached to proteins as an intracellular targeting signal).</text>
        <dbReference type="EC" id="3.4.19.12"/>
    </reaction>
</comment>
<keyword evidence="11" id="KW-1185">Reference proteome</keyword>
<keyword evidence="7" id="KW-0788">Thiol protease</keyword>
<dbReference type="PROSITE" id="PS00972">
    <property type="entry name" value="USP_1"/>
    <property type="match status" value="1"/>
</dbReference>
<evidence type="ECO:0000256" key="5">
    <source>
        <dbReference type="ARBA" id="ARBA00022786"/>
    </source>
</evidence>
<dbReference type="Proteomes" id="UP000785679">
    <property type="component" value="Unassembled WGS sequence"/>
</dbReference>
<evidence type="ECO:0000256" key="2">
    <source>
        <dbReference type="ARBA" id="ARBA00009085"/>
    </source>
</evidence>
<protein>
    <recommendedName>
        <fullName evidence="3">ubiquitinyl hydrolase 1</fullName>
        <ecNumber evidence="3">3.4.19.12</ecNumber>
    </recommendedName>
</protein>
<evidence type="ECO:0000313" key="10">
    <source>
        <dbReference type="EMBL" id="TNV85551.1"/>
    </source>
</evidence>
<comment type="caution">
    <text evidence="10">The sequence shown here is derived from an EMBL/GenBank/DDBJ whole genome shotgun (WGS) entry which is preliminary data.</text>
</comment>
<accession>A0A8J8T8N4</accession>
<dbReference type="Gene3D" id="3.30.2230.10">
    <property type="entry name" value="DUSP-like"/>
    <property type="match status" value="1"/>
</dbReference>
<keyword evidence="6" id="KW-0378">Hydrolase</keyword>
<dbReference type="InterPro" id="IPR028889">
    <property type="entry name" value="USP"/>
</dbReference>
<dbReference type="GO" id="GO:0016579">
    <property type="term" value="P:protein deubiquitination"/>
    <property type="evidence" value="ECO:0007669"/>
    <property type="project" value="InterPro"/>
</dbReference>
<dbReference type="AlphaFoldDB" id="A0A8J8T8N4"/>
<comment type="similarity">
    <text evidence="2">Belongs to the peptidase C19 family.</text>
</comment>
<dbReference type="SMART" id="SM00695">
    <property type="entry name" value="DUSP"/>
    <property type="match status" value="1"/>
</dbReference>
<feature type="domain" description="USP" evidence="8">
    <location>
        <begin position="535"/>
        <end position="1163"/>
    </location>
</feature>
<evidence type="ECO:0000259" key="9">
    <source>
        <dbReference type="PROSITE" id="PS51283"/>
    </source>
</evidence>
<dbReference type="InterPro" id="IPR035927">
    <property type="entry name" value="DUSP-like_sf"/>
</dbReference>
<evidence type="ECO:0000256" key="3">
    <source>
        <dbReference type="ARBA" id="ARBA00012759"/>
    </source>
</evidence>
<dbReference type="EMBL" id="RRYP01001737">
    <property type="protein sequence ID" value="TNV85551.1"/>
    <property type="molecule type" value="Genomic_DNA"/>
</dbReference>
<feature type="domain" description="DUSP" evidence="9">
    <location>
        <begin position="192"/>
        <end position="334"/>
    </location>
</feature>
<dbReference type="PANTHER" id="PTHR21646">
    <property type="entry name" value="UBIQUITIN CARBOXYL-TERMINAL HYDROLASE"/>
    <property type="match status" value="1"/>
</dbReference>
<dbReference type="SUPFAM" id="SSF54001">
    <property type="entry name" value="Cysteine proteinases"/>
    <property type="match status" value="1"/>
</dbReference>
<evidence type="ECO:0000259" key="8">
    <source>
        <dbReference type="PROSITE" id="PS50235"/>
    </source>
</evidence>
<evidence type="ECO:0000256" key="1">
    <source>
        <dbReference type="ARBA" id="ARBA00000707"/>
    </source>
</evidence>
<dbReference type="InterPro" id="IPR001394">
    <property type="entry name" value="Peptidase_C19_UCH"/>
</dbReference>
<dbReference type="Pfam" id="PF06337">
    <property type="entry name" value="DUSP"/>
    <property type="match status" value="1"/>
</dbReference>
<dbReference type="OrthoDB" id="265776at2759"/>
<dbReference type="GO" id="GO:0006508">
    <property type="term" value="P:proteolysis"/>
    <property type="evidence" value="ECO:0007669"/>
    <property type="project" value="UniProtKB-KW"/>
</dbReference>
<keyword evidence="4" id="KW-0645">Protease</keyword>
<name>A0A8J8T8N4_HALGN</name>
<proteinExistence type="inferred from homology"/>
<dbReference type="InterPro" id="IPR050185">
    <property type="entry name" value="Ub_carboxyl-term_hydrolase"/>
</dbReference>